<reference evidence="13 14" key="1">
    <citation type="journal article" date="2012" name="MBio">
        <title>De novo assembly of the Pneumocystis jirovecii genome from a single bronchoalveolar lavage fluid specimen from a patient.</title>
        <authorList>
            <person name="Cisse O.H."/>
            <person name="Pagni M."/>
            <person name="Hauser P.M."/>
        </authorList>
    </citation>
    <scope>NUCLEOTIDE SEQUENCE [LARGE SCALE GENOMIC DNA]</scope>
    <source>
        <strain evidence="13 14">SE8</strain>
    </source>
</reference>
<dbReference type="GO" id="GO:0015031">
    <property type="term" value="P:protein transport"/>
    <property type="evidence" value="ECO:0007669"/>
    <property type="project" value="UniProtKB-KW"/>
</dbReference>
<dbReference type="EMBL" id="CAKM01000185">
    <property type="protein sequence ID" value="CCJ29444.1"/>
    <property type="molecule type" value="Genomic_DNA"/>
</dbReference>
<evidence type="ECO:0000256" key="12">
    <source>
        <dbReference type="SAM" id="Phobius"/>
    </source>
</evidence>
<evidence type="ECO:0000313" key="13">
    <source>
        <dbReference type="EMBL" id="CCJ29444.1"/>
    </source>
</evidence>
<evidence type="ECO:0000256" key="1">
    <source>
        <dbReference type="ARBA" id="ARBA00004434"/>
    </source>
</evidence>
<proteinExistence type="inferred from homology"/>
<keyword evidence="5 12" id="KW-0812">Transmembrane</keyword>
<gene>
    <name evidence="13" type="ORF">PNEJI1_002401</name>
</gene>
<protein>
    <recommendedName>
        <fullName evidence="3">Mitochondrial import inner membrane translocase subunit TIM54</fullName>
    </recommendedName>
</protein>
<dbReference type="Pfam" id="PF11711">
    <property type="entry name" value="Tim54"/>
    <property type="match status" value="2"/>
</dbReference>
<evidence type="ECO:0000256" key="6">
    <source>
        <dbReference type="ARBA" id="ARBA00022792"/>
    </source>
</evidence>
<evidence type="ECO:0000256" key="8">
    <source>
        <dbReference type="ARBA" id="ARBA00022989"/>
    </source>
</evidence>
<evidence type="ECO:0000256" key="11">
    <source>
        <dbReference type="ARBA" id="ARBA00023136"/>
    </source>
</evidence>
<evidence type="ECO:0000256" key="10">
    <source>
        <dbReference type="ARBA" id="ARBA00023128"/>
    </source>
</evidence>
<comment type="similarity">
    <text evidence="2">Belongs to the TIM54 family.</text>
</comment>
<comment type="caution">
    <text evidence="13">The sequence shown here is derived from an EMBL/GenBank/DDBJ whole genome shotgun (WGS) entry which is preliminary data.</text>
</comment>
<keyword evidence="10" id="KW-0496">Mitochondrion</keyword>
<dbReference type="GO" id="GO:0005743">
    <property type="term" value="C:mitochondrial inner membrane"/>
    <property type="evidence" value="ECO:0007669"/>
    <property type="project" value="UniProtKB-SubCell"/>
</dbReference>
<keyword evidence="11 12" id="KW-0472">Membrane</keyword>
<evidence type="ECO:0000256" key="7">
    <source>
        <dbReference type="ARBA" id="ARBA00022927"/>
    </source>
</evidence>
<keyword evidence="6" id="KW-0999">Mitochondrion inner membrane</keyword>
<feature type="transmembrane region" description="Helical" evidence="12">
    <location>
        <begin position="24"/>
        <end position="43"/>
    </location>
</feature>
<keyword evidence="8 12" id="KW-1133">Transmembrane helix</keyword>
<evidence type="ECO:0000256" key="5">
    <source>
        <dbReference type="ARBA" id="ARBA00022692"/>
    </source>
</evidence>
<keyword evidence="9" id="KW-0811">Translocation</keyword>
<organism evidence="14">
    <name type="scientific">Pneumocystis jirovecii</name>
    <name type="common">Human pneumocystis pneumonia agent</name>
    <dbReference type="NCBI Taxonomy" id="42068"/>
    <lineage>
        <taxon>Eukaryota</taxon>
        <taxon>Fungi</taxon>
        <taxon>Dikarya</taxon>
        <taxon>Ascomycota</taxon>
        <taxon>Taphrinomycotina</taxon>
        <taxon>Pneumocystomycetes</taxon>
        <taxon>Pneumocystaceae</taxon>
        <taxon>Pneumocystis</taxon>
    </lineage>
</organism>
<evidence type="ECO:0000256" key="4">
    <source>
        <dbReference type="ARBA" id="ARBA00022448"/>
    </source>
</evidence>
<sequence>MNKSSGTAFDWRRLKEIRSYGRSYKLMIVFPLAVLSFSGLVIYDKIAKKKIIEKHCNRVKSLANEPMSPLDLPRKVKIYMSPFPGSDLHASRMQFQKYICPILQAGAVDYEIIEGNKEGDLKNYVSEEIRCLRRGELSIDPEMQKVMVNVRPSTEEDCAIIVGRQTLKEYLAGIHEGWLEPLESPHASSSSLEMLGNKSKDTSAAPLEKSLQSSLPADFSIPILQYIPLPCIFGFFNIPFKILQFSNRRYLAQIIASKIVDVVLVNETRYWDDSDILLGEEETCNWPKKYRKRTTAGVWTDDLALDKQIMSHVLFRKYIPHYI</sequence>
<dbReference type="FunCoup" id="L0PBJ5">
    <property type="interactions" value="44"/>
</dbReference>
<evidence type="ECO:0000313" key="14">
    <source>
        <dbReference type="Proteomes" id="UP000010422"/>
    </source>
</evidence>
<name>L0PBJ5_PNEJI</name>
<dbReference type="VEuPathDB" id="FungiDB:PNEJI1_002401"/>
<evidence type="ECO:0000256" key="2">
    <source>
        <dbReference type="ARBA" id="ARBA00006355"/>
    </source>
</evidence>
<evidence type="ECO:0000256" key="3">
    <source>
        <dbReference type="ARBA" id="ARBA00020796"/>
    </source>
</evidence>
<accession>L0PBJ5</accession>
<comment type="subcellular location">
    <subcellularLocation>
        <location evidence="1">Mitochondrion inner membrane</location>
        <topology evidence="1">Single-pass membrane protein</topology>
    </subcellularLocation>
</comment>
<dbReference type="Proteomes" id="UP000010422">
    <property type="component" value="Unassembled WGS sequence"/>
</dbReference>
<evidence type="ECO:0000256" key="9">
    <source>
        <dbReference type="ARBA" id="ARBA00023010"/>
    </source>
</evidence>
<dbReference type="InParanoid" id="L0PBJ5"/>
<dbReference type="STRING" id="1209962.L0PBJ5"/>
<dbReference type="AlphaFoldDB" id="L0PBJ5"/>
<keyword evidence="4" id="KW-0813">Transport</keyword>
<keyword evidence="7" id="KW-0653">Protein transport</keyword>
<dbReference type="InterPro" id="IPR021056">
    <property type="entry name" value="Mt_import_IM_translocase_Tim54"/>
</dbReference>